<name>A0AC34R0H0_9BILA</name>
<reference evidence="2" key="1">
    <citation type="submission" date="2022-11" db="UniProtKB">
        <authorList>
            <consortium name="WormBaseParasite"/>
        </authorList>
    </citation>
    <scope>IDENTIFICATION</scope>
</reference>
<organism evidence="1 2">
    <name type="scientific">Panagrolaimus sp. JU765</name>
    <dbReference type="NCBI Taxonomy" id="591449"/>
    <lineage>
        <taxon>Eukaryota</taxon>
        <taxon>Metazoa</taxon>
        <taxon>Ecdysozoa</taxon>
        <taxon>Nematoda</taxon>
        <taxon>Chromadorea</taxon>
        <taxon>Rhabditida</taxon>
        <taxon>Tylenchina</taxon>
        <taxon>Panagrolaimomorpha</taxon>
        <taxon>Panagrolaimoidea</taxon>
        <taxon>Panagrolaimidae</taxon>
        <taxon>Panagrolaimus</taxon>
    </lineage>
</organism>
<proteinExistence type="predicted"/>
<evidence type="ECO:0000313" key="1">
    <source>
        <dbReference type="Proteomes" id="UP000887576"/>
    </source>
</evidence>
<dbReference type="WBParaSite" id="JU765_v2.g2340.t1">
    <property type="protein sequence ID" value="JU765_v2.g2340.t1"/>
    <property type="gene ID" value="JU765_v2.g2340"/>
</dbReference>
<sequence>MSKDVGNIGVIEQCKVVLQRYYSLQMYQKHIQLPVRDLLEHLTAVSDVGTIGHALFTTLFDALEKMESDLHRWLGLESRQKWPPLSPAIQKKDYENFARRLQYLAGILSKFYDLQAKEDIKGHAIQAAPTGFSEARQIGKKH</sequence>
<dbReference type="Proteomes" id="UP000887576">
    <property type="component" value="Unplaced"/>
</dbReference>
<evidence type="ECO:0000313" key="2">
    <source>
        <dbReference type="WBParaSite" id="JU765_v2.g2340.t1"/>
    </source>
</evidence>
<accession>A0AC34R0H0</accession>
<protein>
    <submittedName>
        <fullName evidence="2">Ciliary neurotrophic factor</fullName>
    </submittedName>
</protein>